<evidence type="ECO:0000313" key="2">
    <source>
        <dbReference type="Proteomes" id="UP000289738"/>
    </source>
</evidence>
<reference evidence="1 2" key="1">
    <citation type="submission" date="2019-01" db="EMBL/GenBank/DDBJ databases">
        <title>Sequencing of cultivated peanut Arachis hypogaea provides insights into genome evolution and oil improvement.</title>
        <authorList>
            <person name="Chen X."/>
        </authorList>
    </citation>
    <scope>NUCLEOTIDE SEQUENCE [LARGE SCALE GENOMIC DNA]</scope>
    <source>
        <strain evidence="2">cv. Fuhuasheng</strain>
        <tissue evidence="1">Leaves</tissue>
    </source>
</reference>
<dbReference type="EMBL" id="SDMP01000002">
    <property type="protein sequence ID" value="RYR73187.1"/>
    <property type="molecule type" value="Genomic_DNA"/>
</dbReference>
<keyword evidence="2" id="KW-1185">Reference proteome</keyword>
<evidence type="ECO:0000313" key="1">
    <source>
        <dbReference type="EMBL" id="RYR73187.1"/>
    </source>
</evidence>
<dbReference type="Proteomes" id="UP000289738">
    <property type="component" value="Chromosome A02"/>
</dbReference>
<organism evidence="1 2">
    <name type="scientific">Arachis hypogaea</name>
    <name type="common">Peanut</name>
    <dbReference type="NCBI Taxonomy" id="3818"/>
    <lineage>
        <taxon>Eukaryota</taxon>
        <taxon>Viridiplantae</taxon>
        <taxon>Streptophyta</taxon>
        <taxon>Embryophyta</taxon>
        <taxon>Tracheophyta</taxon>
        <taxon>Spermatophyta</taxon>
        <taxon>Magnoliopsida</taxon>
        <taxon>eudicotyledons</taxon>
        <taxon>Gunneridae</taxon>
        <taxon>Pentapetalae</taxon>
        <taxon>rosids</taxon>
        <taxon>fabids</taxon>
        <taxon>Fabales</taxon>
        <taxon>Fabaceae</taxon>
        <taxon>Papilionoideae</taxon>
        <taxon>50 kb inversion clade</taxon>
        <taxon>dalbergioids sensu lato</taxon>
        <taxon>Dalbergieae</taxon>
        <taxon>Pterocarpus clade</taxon>
        <taxon>Arachis</taxon>
    </lineage>
</organism>
<accession>A0A445ECP1</accession>
<gene>
    <name evidence="1" type="ORF">Ahy_A02g007528</name>
</gene>
<protein>
    <submittedName>
        <fullName evidence="1">Uncharacterized protein</fullName>
    </submittedName>
</protein>
<name>A0A445ECP1_ARAHY</name>
<sequence length="124" mass="14165">MIVLNQYSIFIQMTESFSSMEVELTHLTFQTVMEVMPMMKRIGAENTAVWRSNDELPGLRLQKQIECKERTEVAIKGEQKQTVRGASKHRRTTTISISPTRKKAVLANLREVEAATRSNEQQPA</sequence>
<proteinExistence type="predicted"/>
<comment type="caution">
    <text evidence="1">The sequence shown here is derived from an EMBL/GenBank/DDBJ whole genome shotgun (WGS) entry which is preliminary data.</text>
</comment>
<dbReference type="AlphaFoldDB" id="A0A445ECP1"/>